<dbReference type="PATRIC" id="fig|889378.3.peg.21"/>
<sequence length="280" mass="30749">MHRILPPVLPPRRLQRTPLLTSRCLLLTLAAGLFTACVGPFHSPAADDAQAARRMASYRTDFEHYRGTEASLPPGMFVTADGPSGETGGDSFDPFTGVHEYSPNSAYSFDGFGAFTADRSRYSFGIREHGPVDMQNARLYLEYSNTTVFPIIGFEVSYEVQVWYLGQRDNQIRLKYNTDSSGFGDLADIAATRNPMGDYTADGLPLDGTRSVNSVRVRTSFMLEELQQTDGSSAGIPTLQPGAVGYFRWQFSNAEHDDGGIRSGLALDRIRITPILAGEQ</sequence>
<dbReference type="OrthoDB" id="7195851at2"/>
<dbReference type="HOGENOM" id="CLU_993604_0_0_12"/>
<evidence type="ECO:0000313" key="2">
    <source>
        <dbReference type="Proteomes" id="UP000007383"/>
    </source>
</evidence>
<dbReference type="AlphaFoldDB" id="H9UF36"/>
<accession>H9UF36</accession>
<dbReference type="EMBL" id="CP003282">
    <property type="protein sequence ID" value="AFG36129.1"/>
    <property type="molecule type" value="Genomic_DNA"/>
</dbReference>
<dbReference type="Proteomes" id="UP000007383">
    <property type="component" value="Chromosome"/>
</dbReference>
<dbReference type="RefSeq" id="WP_014454127.1">
    <property type="nucleotide sequence ID" value="NC_017098.1"/>
</dbReference>
<reference evidence="2" key="1">
    <citation type="journal article" date="2013" name="Stand. Genomic Sci.">
        <title>Complete genome sequence of the halophilic bacterium Spirochaeta africana type strain (Z-7692(T)) from the alkaline Lake Magadi in the East African Rift.</title>
        <authorList>
            <person name="Liolos K."/>
            <person name="Abt B."/>
            <person name="Scheuner C."/>
            <person name="Teshima H."/>
            <person name="Held B."/>
            <person name="Lapidus A."/>
            <person name="Nolan M."/>
            <person name="Lucas S."/>
            <person name="Deshpande S."/>
            <person name="Cheng J.F."/>
            <person name="Tapia R."/>
            <person name="Goodwin L.A."/>
            <person name="Pitluck S."/>
            <person name="Pagani I."/>
            <person name="Ivanova N."/>
            <person name="Mavromatis K."/>
            <person name="Mikhailova N."/>
            <person name="Huntemann M."/>
            <person name="Pati A."/>
            <person name="Chen A."/>
            <person name="Palaniappan K."/>
            <person name="Land M."/>
            <person name="Rohde M."/>
            <person name="Tindall B.J."/>
            <person name="Detter J.C."/>
            <person name="Goker M."/>
            <person name="Bristow J."/>
            <person name="Eisen J.A."/>
            <person name="Markowitz V."/>
            <person name="Hugenholtz P."/>
            <person name="Woyke T."/>
            <person name="Klenk H.P."/>
            <person name="Kyrpides N.C."/>
        </authorList>
    </citation>
    <scope>NUCLEOTIDE SEQUENCE</scope>
    <source>
        <strain evidence="2">ATCC 700263 / DSM 8902 / Z-7692</strain>
    </source>
</reference>
<protein>
    <submittedName>
        <fullName evidence="1">Uncharacterized protein</fullName>
    </submittedName>
</protein>
<proteinExistence type="predicted"/>
<keyword evidence="2" id="KW-1185">Reference proteome</keyword>
<organism evidence="1 2">
    <name type="scientific">Spirochaeta africana (strain ATCC 700263 / DSM 8902 / Z-7692)</name>
    <dbReference type="NCBI Taxonomy" id="889378"/>
    <lineage>
        <taxon>Bacteria</taxon>
        <taxon>Pseudomonadati</taxon>
        <taxon>Spirochaetota</taxon>
        <taxon>Spirochaetia</taxon>
        <taxon>Spirochaetales</taxon>
        <taxon>Spirochaetaceae</taxon>
        <taxon>Spirochaeta</taxon>
    </lineage>
</organism>
<gene>
    <name evidence="1" type="ordered locus">Spiaf_0019</name>
</gene>
<evidence type="ECO:0000313" key="1">
    <source>
        <dbReference type="EMBL" id="AFG36129.1"/>
    </source>
</evidence>
<name>H9UF36_SPIAZ</name>
<dbReference type="KEGG" id="sfc:Spiaf_0019"/>
<dbReference type="STRING" id="889378.Spiaf_0019"/>